<protein>
    <recommendedName>
        <fullName evidence="2">Transposase</fullName>
    </recommendedName>
</protein>
<evidence type="ECO:0000313" key="1">
    <source>
        <dbReference type="EMBL" id="HGI87426.1"/>
    </source>
</evidence>
<dbReference type="EMBL" id="DTFF01000029">
    <property type="protein sequence ID" value="HGI87426.1"/>
    <property type="molecule type" value="Genomic_DNA"/>
</dbReference>
<accession>A0A7C4FG37</accession>
<comment type="caution">
    <text evidence="1">The sequence shown here is derived from an EMBL/GenBank/DDBJ whole genome shotgun (WGS) entry which is preliminary data.</text>
</comment>
<gene>
    <name evidence="1" type="ORF">ENV14_03425</name>
</gene>
<dbReference type="AlphaFoldDB" id="A0A7C4FG37"/>
<name>A0A7C4FG37_9CREN</name>
<organism evidence="1">
    <name type="scientific">Ignisphaera aggregans</name>
    <dbReference type="NCBI Taxonomy" id="334771"/>
    <lineage>
        <taxon>Archaea</taxon>
        <taxon>Thermoproteota</taxon>
        <taxon>Thermoprotei</taxon>
        <taxon>Desulfurococcales</taxon>
        <taxon>Desulfurococcaceae</taxon>
        <taxon>Ignisphaera</taxon>
    </lineage>
</organism>
<proteinExistence type="predicted"/>
<sequence length="358" mass="40292">MSQCQINSSVVEASALVEYATITGKLIPVSSEDYMKLARLAWSFRRAVQVAVRMIAKGVEDSAVLKELRKTLNKAYADSAFKLAKAIVKGCIATGGNPRKAEIRKLFIVSDGESSRLGNRNIRLEDTGLVKVKYPYEGSWLVFRAQFEEEHTPLLRELVELAKQKRASYRAKIVFRDGKAYLHVSVPIELYLKHFKKGEAKGSLIAGFDLNSDRINLAIIDEYGRLVDTRTEWFPEVTSPGFPRGKAKALRLRALAKLLRYCYVHGVGAVVFENLFTVKRRRFTRSRSANRKMSKFAKRKLLQHAIVMSLKYGFKVLLVDPKGTTSSPEHAEIMKTHGLDKHTASAYLIAVRALGQNK</sequence>
<reference evidence="1" key="1">
    <citation type="journal article" date="2020" name="mSystems">
        <title>Genome- and Community-Level Interaction Insights into Carbon Utilization and Element Cycling Functions of Hydrothermarchaeota in Hydrothermal Sediment.</title>
        <authorList>
            <person name="Zhou Z."/>
            <person name="Liu Y."/>
            <person name="Xu W."/>
            <person name="Pan J."/>
            <person name="Luo Z.H."/>
            <person name="Li M."/>
        </authorList>
    </citation>
    <scope>NUCLEOTIDE SEQUENCE [LARGE SCALE GENOMIC DNA]</scope>
    <source>
        <strain evidence="1">SpSt-732</strain>
    </source>
</reference>
<evidence type="ECO:0008006" key="2">
    <source>
        <dbReference type="Google" id="ProtNLM"/>
    </source>
</evidence>